<dbReference type="InterPro" id="IPR029063">
    <property type="entry name" value="SAM-dependent_MTases_sf"/>
</dbReference>
<dbReference type="Gene3D" id="3.40.50.720">
    <property type="entry name" value="NAD(P)-binding Rossmann-like Domain"/>
    <property type="match status" value="1"/>
</dbReference>
<dbReference type="RefSeq" id="WP_155476770.1">
    <property type="nucleotide sequence ID" value="NZ_WNKU01000013.1"/>
</dbReference>
<dbReference type="OrthoDB" id="525353at2"/>
<evidence type="ECO:0000313" key="2">
    <source>
        <dbReference type="Proteomes" id="UP000430670"/>
    </source>
</evidence>
<sequence>MTDSQGKICGPYLSVVATARNDNHGGNFKERMQLFIDGLLFQSEKYQIPVELIIVEWNPPVDQPPLHGLFQWPATHPYCTVRFIEVPREIHRRYRHAEHLPLYQMIAKNVGVRRARGEYILCTNIDILFADELFRHLGERRLEKGKLYRATRYDVDLDLSKDISIAQCVDDLSKHIVRVNDRGGSSHLKTGERFYIYPENIEEIYPVVRSFFSLLAPFFTNACGDLQLMHRDDWYDVKGYPELDMLAFHLDSLFHYLAISSGLSEEIFPDSMCIYHIEHTAGWSPEAEKNKSLDQRYVSKKITRMTDAQINVLGHEIINENPDGYRLNGTHWGLVLDQLPQTCLLRAHWDRQSGNQGFLQLSPKEAPYGIADEQFDLDDFLLQIDRKAAQLAEVGSRLGADSFREWLRRVLLLEKQATKSDTLTDERIARLVDTVENKKLIIFGTGMAYRAGIRILIKRFGITPSYILDNSPAMQGKWVDGLEVRPPAVLMNEQKDDILVLIASSFYEDIKAQLSDMGLLENQHFLKIYNQKITDFCTARHYLAGCSFYENQ</sequence>
<dbReference type="AlphaFoldDB" id="A0A6I3SM22"/>
<dbReference type="SUPFAM" id="SSF53448">
    <property type="entry name" value="Nucleotide-diphospho-sugar transferases"/>
    <property type="match status" value="1"/>
</dbReference>
<gene>
    <name evidence="1" type="ORF">GJ688_11870</name>
</gene>
<keyword evidence="2" id="KW-1185">Reference proteome</keyword>
<dbReference type="InterPro" id="IPR029044">
    <property type="entry name" value="Nucleotide-diphossugar_trans"/>
</dbReference>
<organism evidence="1 2">
    <name type="scientific">Heliobacterium mobile</name>
    <name type="common">Heliobacillus mobilis</name>
    <dbReference type="NCBI Taxonomy" id="28064"/>
    <lineage>
        <taxon>Bacteria</taxon>
        <taxon>Bacillati</taxon>
        <taxon>Bacillota</taxon>
        <taxon>Clostridia</taxon>
        <taxon>Eubacteriales</taxon>
        <taxon>Heliobacteriaceae</taxon>
        <taxon>Heliobacterium</taxon>
    </lineage>
</organism>
<dbReference type="EMBL" id="WNKU01000013">
    <property type="protein sequence ID" value="MTV49672.1"/>
    <property type="molecule type" value="Genomic_DNA"/>
</dbReference>
<comment type="caution">
    <text evidence="1">The sequence shown here is derived from an EMBL/GenBank/DDBJ whole genome shotgun (WGS) entry which is preliminary data.</text>
</comment>
<protein>
    <submittedName>
        <fullName evidence="1">Uncharacterized protein</fullName>
    </submittedName>
</protein>
<proteinExistence type="predicted"/>
<dbReference type="SUPFAM" id="SSF53335">
    <property type="entry name" value="S-adenosyl-L-methionine-dependent methyltransferases"/>
    <property type="match status" value="1"/>
</dbReference>
<name>A0A6I3SM22_HELMO</name>
<evidence type="ECO:0000313" key="1">
    <source>
        <dbReference type="EMBL" id="MTV49672.1"/>
    </source>
</evidence>
<reference evidence="1 2" key="1">
    <citation type="submission" date="2019-11" db="EMBL/GenBank/DDBJ databases">
        <title>Whole-genome sequence of a the green, strictly anaerobic photosynthetic bacterium Heliobacillus mobilis DSM 6151.</title>
        <authorList>
            <person name="Kyndt J.A."/>
            <person name="Meyer T.E."/>
        </authorList>
    </citation>
    <scope>NUCLEOTIDE SEQUENCE [LARGE SCALE GENOMIC DNA]</scope>
    <source>
        <strain evidence="1 2">DSM 6151</strain>
    </source>
</reference>
<dbReference type="Proteomes" id="UP000430670">
    <property type="component" value="Unassembled WGS sequence"/>
</dbReference>
<accession>A0A6I3SM22</accession>